<dbReference type="GO" id="GO:0005634">
    <property type="term" value="C:nucleus"/>
    <property type="evidence" value="ECO:0007669"/>
    <property type="project" value="UniProtKB-SubCell"/>
</dbReference>
<feature type="compositionally biased region" description="Low complexity" evidence="7">
    <location>
        <begin position="62"/>
        <end position="78"/>
    </location>
</feature>
<comment type="similarity">
    <text evidence="2">Belongs to the RSRP family.</text>
</comment>
<feature type="region of interest" description="Disordered" evidence="7">
    <location>
        <begin position="1"/>
        <end position="178"/>
    </location>
</feature>
<comment type="function">
    <text evidence="6">Probably acts as a spliceosomal factor that contributes to spliceosome assembly and regulates the isoform switching of proteins such as PARP6.</text>
</comment>
<evidence type="ECO:0000256" key="1">
    <source>
        <dbReference type="ARBA" id="ARBA00004123"/>
    </source>
</evidence>
<dbReference type="Pfam" id="PF17069">
    <property type="entry name" value="RSRP"/>
    <property type="match status" value="1"/>
</dbReference>
<dbReference type="PANTHER" id="PTHR47622">
    <property type="entry name" value="ARGININE/SERINE-RICH PROTEIN 1"/>
    <property type="match status" value="1"/>
</dbReference>
<reference evidence="8" key="2">
    <citation type="submission" date="2016-06" db="EMBL/GenBank/DDBJ databases">
        <title>The genome of a short-lived fish provides insights into sex chromosome evolution and the genetic control of aging.</title>
        <authorList>
            <person name="Reichwald K."/>
            <person name="Felder M."/>
            <person name="Petzold A."/>
            <person name="Koch P."/>
            <person name="Groth M."/>
            <person name="Platzer M."/>
        </authorList>
    </citation>
    <scope>NUCLEOTIDE SEQUENCE</scope>
    <source>
        <tissue evidence="8">Brain</tissue>
    </source>
</reference>
<gene>
    <name evidence="8" type="primary">Nfu_g_1_015310</name>
</gene>
<protein>
    <recommendedName>
        <fullName evidence="3">Arginine/serine-rich protein 1</fullName>
    </recommendedName>
</protein>
<accession>A0A1A8MBQ5</accession>
<feature type="compositionally biased region" description="Low complexity" evidence="7">
    <location>
        <begin position="28"/>
        <end position="51"/>
    </location>
</feature>
<feature type="region of interest" description="Disordered" evidence="7">
    <location>
        <begin position="194"/>
        <end position="217"/>
    </location>
</feature>
<feature type="compositionally biased region" description="Basic residues" evidence="7">
    <location>
        <begin position="167"/>
        <end position="178"/>
    </location>
</feature>
<feature type="compositionally biased region" description="Basic residues" evidence="7">
    <location>
        <begin position="105"/>
        <end position="131"/>
    </location>
</feature>
<evidence type="ECO:0000256" key="5">
    <source>
        <dbReference type="ARBA" id="ARBA00023242"/>
    </source>
</evidence>
<evidence type="ECO:0000256" key="2">
    <source>
        <dbReference type="ARBA" id="ARBA00009534"/>
    </source>
</evidence>
<dbReference type="EMBL" id="HAEF01013201">
    <property type="protein sequence ID" value="SBR54360.1"/>
    <property type="molecule type" value="Transcribed_RNA"/>
</dbReference>
<evidence type="ECO:0000256" key="3">
    <source>
        <dbReference type="ARBA" id="ARBA00018147"/>
    </source>
</evidence>
<dbReference type="AlphaFoldDB" id="A0A1A8MBQ5"/>
<feature type="compositionally biased region" description="Basic residues" evidence="7">
    <location>
        <begin position="79"/>
        <end position="93"/>
    </location>
</feature>
<dbReference type="PANTHER" id="PTHR47622:SF1">
    <property type="entry name" value="ARGININE_SERINE-RICH PROTEIN 1"/>
    <property type="match status" value="1"/>
</dbReference>
<keyword evidence="4" id="KW-0597">Phosphoprotein</keyword>
<feature type="compositionally biased region" description="Low complexity" evidence="7">
    <location>
        <begin position="152"/>
        <end position="164"/>
    </location>
</feature>
<evidence type="ECO:0000256" key="7">
    <source>
        <dbReference type="SAM" id="MobiDB-lite"/>
    </source>
</evidence>
<evidence type="ECO:0000256" key="6">
    <source>
        <dbReference type="ARBA" id="ARBA00034666"/>
    </source>
</evidence>
<comment type="subcellular location">
    <subcellularLocation>
        <location evidence="1">Nucleus</location>
    </subcellularLocation>
</comment>
<dbReference type="InterPro" id="IPR029656">
    <property type="entry name" value="RSRP1"/>
</dbReference>
<evidence type="ECO:0000313" key="8">
    <source>
        <dbReference type="EMBL" id="SBR54360.1"/>
    </source>
</evidence>
<proteinExistence type="inferred from homology"/>
<name>A0A1A8MBQ5_9TELE</name>
<organism evidence="8">
    <name type="scientific">Nothobranchius pienaari</name>
    <dbReference type="NCBI Taxonomy" id="704102"/>
    <lineage>
        <taxon>Eukaryota</taxon>
        <taxon>Metazoa</taxon>
        <taxon>Chordata</taxon>
        <taxon>Craniata</taxon>
        <taxon>Vertebrata</taxon>
        <taxon>Euteleostomi</taxon>
        <taxon>Actinopterygii</taxon>
        <taxon>Neopterygii</taxon>
        <taxon>Teleostei</taxon>
        <taxon>Neoteleostei</taxon>
        <taxon>Acanthomorphata</taxon>
        <taxon>Ovalentaria</taxon>
        <taxon>Atherinomorphae</taxon>
        <taxon>Cyprinodontiformes</taxon>
        <taxon>Nothobranchiidae</taxon>
        <taxon>Nothobranchius</taxon>
    </lineage>
</organism>
<reference evidence="8" key="1">
    <citation type="submission" date="2016-05" db="EMBL/GenBank/DDBJ databases">
        <authorList>
            <person name="Lavstsen T."/>
            <person name="Jespersen J.S."/>
        </authorList>
    </citation>
    <scope>NUCLEOTIDE SEQUENCE</scope>
    <source>
        <tissue evidence="8">Brain</tissue>
    </source>
</reference>
<evidence type="ECO:0000256" key="4">
    <source>
        <dbReference type="ARBA" id="ARBA00022553"/>
    </source>
</evidence>
<sequence length="374" mass="42778">MAKHVDSNSEMAHARQTDGLNVIFDQKSPGSSRSRSRSVCSSASSRSTGSSYKGPENRTRYRSSSCSSSSSSSSSSSRSRSRSYPRCHRRSSRCRCDDHGGRGRTPPRRYRAHSRSFSRSPPRRYRAHSRSFSRSPPRRYRDNRSPPRRYRAYSPSYSRSPSPDRYSRHRRYYRSRSRSPLRWDRYRRPASQFRCSFSPPSRTYRRRSRSRSTERSVSLSLHDKRALLEAAQTNAMRLFGVEKLDLPESVKPILKDKPEPNRSLPEPGLRAKESIQRLSEVGNQRVSRILDRLLILWTLVSFFKLATSNLLLSRGLSCIAFPVIFGPLREPALCIYSCLHRLHDTGLLHSSAPGNKGLSCDLGDNNVCLRSNVS</sequence>
<feature type="compositionally biased region" description="Basic and acidic residues" evidence="7">
    <location>
        <begin position="1"/>
        <end position="16"/>
    </location>
</feature>
<keyword evidence="5" id="KW-0539">Nucleus</keyword>